<dbReference type="InterPro" id="IPR023346">
    <property type="entry name" value="Lysozyme-like_dom_sf"/>
</dbReference>
<comment type="caution">
    <text evidence="3">The sequence shown here is derived from an EMBL/GenBank/DDBJ whole genome shotgun (WGS) entry which is preliminary data.</text>
</comment>
<dbReference type="CDD" id="cd00254">
    <property type="entry name" value="LT-like"/>
    <property type="match status" value="1"/>
</dbReference>
<dbReference type="GO" id="GO:0016020">
    <property type="term" value="C:membrane"/>
    <property type="evidence" value="ECO:0007669"/>
    <property type="project" value="InterPro"/>
</dbReference>
<dbReference type="InterPro" id="IPR008258">
    <property type="entry name" value="Transglycosylase_SLT_dom_1"/>
</dbReference>
<evidence type="ECO:0000313" key="3">
    <source>
        <dbReference type="EMBL" id="GEN57338.1"/>
    </source>
</evidence>
<evidence type="ECO:0000313" key="4">
    <source>
        <dbReference type="Proteomes" id="UP000321400"/>
    </source>
</evidence>
<dbReference type="GO" id="GO:0000270">
    <property type="term" value="P:peptidoglycan metabolic process"/>
    <property type="evidence" value="ECO:0007669"/>
    <property type="project" value="InterPro"/>
</dbReference>
<dbReference type="OrthoDB" id="9815002at2"/>
<dbReference type="AlphaFoldDB" id="A0A511X316"/>
<name>A0A511X316_9BACI</name>
<comment type="similarity">
    <text evidence="1">Belongs to the transglycosylase Slt family.</text>
</comment>
<accession>A0A511X316</accession>
<dbReference type="InterPro" id="IPR000189">
    <property type="entry name" value="Transglyc_AS"/>
</dbReference>
<dbReference type="STRING" id="442899.SAMN05720591_12313"/>
<organism evidence="3 4">
    <name type="scientific">Halolactibacillus alkaliphilus</name>
    <dbReference type="NCBI Taxonomy" id="442899"/>
    <lineage>
        <taxon>Bacteria</taxon>
        <taxon>Bacillati</taxon>
        <taxon>Bacillota</taxon>
        <taxon>Bacilli</taxon>
        <taxon>Bacillales</taxon>
        <taxon>Bacillaceae</taxon>
        <taxon>Halolactibacillus</taxon>
    </lineage>
</organism>
<dbReference type="PANTHER" id="PTHR37423">
    <property type="entry name" value="SOLUBLE LYTIC MUREIN TRANSGLYCOSYLASE-RELATED"/>
    <property type="match status" value="1"/>
</dbReference>
<dbReference type="GO" id="GO:0008933">
    <property type="term" value="F:peptidoglycan lytic transglycosylase activity"/>
    <property type="evidence" value="ECO:0007669"/>
    <property type="project" value="InterPro"/>
</dbReference>
<protein>
    <recommendedName>
        <fullName evidence="2">Transglycosylase SLT domain-containing protein</fullName>
    </recommendedName>
</protein>
<sequence>MAIQMMREMMQLQSIANFQNNLNNTAVTGSLDFEAILSEATSQPEMRIRDIIENRLQTTPTFQTMPVNIQYTPTGLDDIIQQASETYGVNTQLIRAVIQTESNFKADAVSRAGAVGLMQLMPKTAEGLGVTDRFDPYQNVMGGTKYLAQMLERYNGSETLALAAYNAGPGNVDRYGGIPPFNETTQYVKKIQHLLS</sequence>
<evidence type="ECO:0000256" key="1">
    <source>
        <dbReference type="ARBA" id="ARBA00007734"/>
    </source>
</evidence>
<dbReference type="SUPFAM" id="SSF53955">
    <property type="entry name" value="Lysozyme-like"/>
    <property type="match status" value="1"/>
</dbReference>
<dbReference type="Pfam" id="PF01464">
    <property type="entry name" value="SLT"/>
    <property type="match status" value="1"/>
</dbReference>
<gene>
    <name evidence="3" type="ORF">HAL01_18020</name>
</gene>
<proteinExistence type="inferred from homology"/>
<dbReference type="RefSeq" id="WP_089802586.1">
    <property type="nucleotide sequence ID" value="NZ_BJYE01000023.1"/>
</dbReference>
<dbReference type="PANTHER" id="PTHR37423:SF2">
    <property type="entry name" value="MEMBRANE-BOUND LYTIC MUREIN TRANSGLYCOSYLASE C"/>
    <property type="match status" value="1"/>
</dbReference>
<feature type="domain" description="Transglycosylase SLT" evidence="2">
    <location>
        <begin position="79"/>
        <end position="179"/>
    </location>
</feature>
<dbReference type="Proteomes" id="UP000321400">
    <property type="component" value="Unassembled WGS sequence"/>
</dbReference>
<reference evidence="3 4" key="1">
    <citation type="submission" date="2019-07" db="EMBL/GenBank/DDBJ databases">
        <title>Whole genome shotgun sequence of Halolactibacillus alkaliphilus NBRC 103919.</title>
        <authorList>
            <person name="Hosoyama A."/>
            <person name="Uohara A."/>
            <person name="Ohji S."/>
            <person name="Ichikawa N."/>
        </authorList>
    </citation>
    <scope>NUCLEOTIDE SEQUENCE [LARGE SCALE GENOMIC DNA]</scope>
    <source>
        <strain evidence="3 4">NBRC 103919</strain>
    </source>
</reference>
<dbReference type="Gene3D" id="1.10.530.10">
    <property type="match status" value="1"/>
</dbReference>
<keyword evidence="4" id="KW-1185">Reference proteome</keyword>
<dbReference type="EMBL" id="BJYE01000023">
    <property type="protein sequence ID" value="GEN57338.1"/>
    <property type="molecule type" value="Genomic_DNA"/>
</dbReference>
<dbReference type="PROSITE" id="PS00922">
    <property type="entry name" value="TRANSGLYCOSYLASE"/>
    <property type="match status" value="1"/>
</dbReference>
<evidence type="ECO:0000259" key="2">
    <source>
        <dbReference type="Pfam" id="PF01464"/>
    </source>
</evidence>